<keyword evidence="2" id="KW-0479">Metal-binding</keyword>
<evidence type="ECO:0000256" key="4">
    <source>
        <dbReference type="ARBA" id="ARBA00022833"/>
    </source>
</evidence>
<evidence type="ECO:0000256" key="1">
    <source>
        <dbReference type="ARBA" id="ARBA00022670"/>
    </source>
</evidence>
<evidence type="ECO:0000256" key="6">
    <source>
        <dbReference type="RuleBase" id="RU003797"/>
    </source>
</evidence>
<keyword evidence="1" id="KW-0645">Protease</keyword>
<dbReference type="NCBIfam" id="TIGR00608">
    <property type="entry name" value="radc"/>
    <property type="match status" value="1"/>
</dbReference>
<dbReference type="PROSITE" id="PS50249">
    <property type="entry name" value="MPN"/>
    <property type="match status" value="1"/>
</dbReference>
<dbReference type="GO" id="GO:0006508">
    <property type="term" value="P:proteolysis"/>
    <property type="evidence" value="ECO:0007669"/>
    <property type="project" value="UniProtKB-KW"/>
</dbReference>
<dbReference type="Gene3D" id="3.40.140.10">
    <property type="entry name" value="Cytidine Deaminase, domain 2"/>
    <property type="match status" value="1"/>
</dbReference>
<comment type="similarity">
    <text evidence="6">Belongs to the UPF0758 family.</text>
</comment>
<sequence length="225" mass="25879">MYHRTKSLRDMPEDLKPREKMLSLGAEKLSEEELLAIVLGSGTKDMDVLSLSREIVKMGWKELFQLSPQELMKRFKGIGEAKACQIKAILELAKRISDPYEGVFINNPEDAYSFLKSKVDERREHLICLYLSPTNRLISYEIIAIGRMNALHAEPKEILYHAINTACYGIILAHNHPKGELKPSREDIEFTKRVKKACELMGFELLDHLIINSKGYFSMKKEGYF</sequence>
<feature type="domain" description="MPN" evidence="7">
    <location>
        <begin position="104"/>
        <end position="225"/>
    </location>
</feature>
<evidence type="ECO:0000259" key="7">
    <source>
        <dbReference type="PROSITE" id="PS50249"/>
    </source>
</evidence>
<evidence type="ECO:0000256" key="3">
    <source>
        <dbReference type="ARBA" id="ARBA00022801"/>
    </source>
</evidence>
<evidence type="ECO:0000313" key="8">
    <source>
        <dbReference type="EMBL" id="HEW46400.1"/>
    </source>
</evidence>
<dbReference type="Pfam" id="PF04002">
    <property type="entry name" value="RadC"/>
    <property type="match status" value="1"/>
</dbReference>
<keyword evidence="3" id="KW-0378">Hydrolase</keyword>
<evidence type="ECO:0000256" key="2">
    <source>
        <dbReference type="ARBA" id="ARBA00022723"/>
    </source>
</evidence>
<dbReference type="InterPro" id="IPR037518">
    <property type="entry name" value="MPN"/>
</dbReference>
<dbReference type="AlphaFoldDB" id="A0A7C2V3Z9"/>
<proteinExistence type="inferred from homology"/>
<dbReference type="EMBL" id="DSFP01000063">
    <property type="protein sequence ID" value="HEW46400.1"/>
    <property type="molecule type" value="Genomic_DNA"/>
</dbReference>
<reference evidence="8" key="1">
    <citation type="journal article" date="2020" name="mSystems">
        <title>Genome- and Community-Level Interaction Insights into Carbon Utilization and Element Cycling Functions of Hydrothermarchaeota in Hydrothermal Sediment.</title>
        <authorList>
            <person name="Zhou Z."/>
            <person name="Liu Y."/>
            <person name="Xu W."/>
            <person name="Pan J."/>
            <person name="Luo Z.H."/>
            <person name="Li M."/>
        </authorList>
    </citation>
    <scope>NUCLEOTIDE SEQUENCE [LARGE SCALE GENOMIC DNA]</scope>
    <source>
        <strain evidence="8">SpSt-132</strain>
    </source>
</reference>
<name>A0A7C2V3Z9_9AQUI</name>
<organism evidence="8">
    <name type="scientific">Hydrogenobacter sp</name>
    <dbReference type="NCBI Taxonomy" id="2152829"/>
    <lineage>
        <taxon>Bacteria</taxon>
        <taxon>Pseudomonadati</taxon>
        <taxon>Aquificota</taxon>
        <taxon>Aquificia</taxon>
        <taxon>Aquificales</taxon>
        <taxon>Aquificaceae</taxon>
        <taxon>Hydrogenobacter</taxon>
    </lineage>
</organism>
<dbReference type="InterPro" id="IPR001405">
    <property type="entry name" value="UPF0758"/>
</dbReference>
<accession>A0A7C2V3Z9</accession>
<gene>
    <name evidence="8" type="ORF">ENO47_07045</name>
</gene>
<protein>
    <submittedName>
        <fullName evidence="8">JAB domain-containing protein</fullName>
    </submittedName>
</protein>
<dbReference type="InterPro" id="IPR025657">
    <property type="entry name" value="RadC_JAB"/>
</dbReference>
<dbReference type="GO" id="GO:0046872">
    <property type="term" value="F:metal ion binding"/>
    <property type="evidence" value="ECO:0007669"/>
    <property type="project" value="UniProtKB-KW"/>
</dbReference>
<dbReference type="PANTHER" id="PTHR30471">
    <property type="entry name" value="DNA REPAIR PROTEIN RADC"/>
    <property type="match status" value="1"/>
</dbReference>
<dbReference type="InterPro" id="IPR046778">
    <property type="entry name" value="UPF0758_N"/>
</dbReference>
<keyword evidence="5" id="KW-0482">Metalloprotease</keyword>
<comment type="caution">
    <text evidence="8">The sequence shown here is derived from an EMBL/GenBank/DDBJ whole genome shotgun (WGS) entry which is preliminary data.</text>
</comment>
<dbReference type="Pfam" id="PF20582">
    <property type="entry name" value="UPF0758_N"/>
    <property type="match status" value="1"/>
</dbReference>
<keyword evidence="4" id="KW-0862">Zinc</keyword>
<dbReference type="PANTHER" id="PTHR30471:SF3">
    <property type="entry name" value="UPF0758 PROTEIN YEES-RELATED"/>
    <property type="match status" value="1"/>
</dbReference>
<evidence type="ECO:0000256" key="5">
    <source>
        <dbReference type="ARBA" id="ARBA00023049"/>
    </source>
</evidence>
<dbReference type="CDD" id="cd08071">
    <property type="entry name" value="MPN_DUF2466"/>
    <property type="match status" value="1"/>
</dbReference>
<dbReference type="NCBIfam" id="NF000642">
    <property type="entry name" value="PRK00024.1"/>
    <property type="match status" value="1"/>
</dbReference>
<dbReference type="GO" id="GO:0008237">
    <property type="term" value="F:metallopeptidase activity"/>
    <property type="evidence" value="ECO:0007669"/>
    <property type="project" value="UniProtKB-KW"/>
</dbReference>